<dbReference type="EMBL" id="QUTG01003837">
    <property type="protein sequence ID" value="RHY90126.1"/>
    <property type="molecule type" value="Genomic_DNA"/>
</dbReference>
<evidence type="ECO:0000256" key="1">
    <source>
        <dbReference type="SAM" id="Phobius"/>
    </source>
</evidence>
<dbReference type="Proteomes" id="UP000285712">
    <property type="component" value="Unassembled WGS sequence"/>
</dbReference>
<dbReference type="InterPro" id="IPR042089">
    <property type="entry name" value="Peptidase_M13_dom_2"/>
</dbReference>
<keyword evidence="1" id="KW-1133">Transmembrane helix</keyword>
<keyword evidence="1" id="KW-0472">Membrane</keyword>
<sequence length="155" mass="16638">MSSSEDSSLLNTQTAKQSTVAGRPAWVKYAVVGGVIVVAGIVGGVVWTRISVQATPTSSTTTGTQATTTPTPAGITTSYPPQYVEFYTSMFANMDATVDPCEDFYQYACGGWLEANDLTDTESNIDTSFSIVNKNNDKIIHDIMATKPDVIDPFY</sequence>
<dbReference type="InterPro" id="IPR024079">
    <property type="entry name" value="MetalloPept_cat_dom_sf"/>
</dbReference>
<dbReference type="GO" id="GO:0004222">
    <property type="term" value="F:metalloendopeptidase activity"/>
    <property type="evidence" value="ECO:0007669"/>
    <property type="project" value="InterPro"/>
</dbReference>
<accession>A0A3R6WHZ8</accession>
<dbReference type="InterPro" id="IPR008753">
    <property type="entry name" value="Peptidase_M13_N"/>
</dbReference>
<dbReference type="Pfam" id="PF05649">
    <property type="entry name" value="Peptidase_M13_N"/>
    <property type="match status" value="1"/>
</dbReference>
<keyword evidence="1" id="KW-0812">Transmembrane</keyword>
<gene>
    <name evidence="3" type="ORF">DYB35_004454</name>
</gene>
<dbReference type="VEuPathDB" id="FungiDB:H257_10526"/>
<dbReference type="GO" id="GO:0005886">
    <property type="term" value="C:plasma membrane"/>
    <property type="evidence" value="ECO:0007669"/>
    <property type="project" value="TreeGrafter"/>
</dbReference>
<dbReference type="PANTHER" id="PTHR11733:SF167">
    <property type="entry name" value="FI17812P1-RELATED"/>
    <property type="match status" value="1"/>
</dbReference>
<feature type="transmembrane region" description="Helical" evidence="1">
    <location>
        <begin position="26"/>
        <end position="47"/>
    </location>
</feature>
<name>A0A3R6WHZ8_APHAT</name>
<evidence type="ECO:0000313" key="3">
    <source>
        <dbReference type="EMBL" id="RHY90126.1"/>
    </source>
</evidence>
<evidence type="ECO:0000259" key="2">
    <source>
        <dbReference type="Pfam" id="PF05649"/>
    </source>
</evidence>
<organism evidence="3 4">
    <name type="scientific">Aphanomyces astaci</name>
    <name type="common">Crayfish plague agent</name>
    <dbReference type="NCBI Taxonomy" id="112090"/>
    <lineage>
        <taxon>Eukaryota</taxon>
        <taxon>Sar</taxon>
        <taxon>Stramenopiles</taxon>
        <taxon>Oomycota</taxon>
        <taxon>Saprolegniomycetes</taxon>
        <taxon>Saprolegniales</taxon>
        <taxon>Verrucalvaceae</taxon>
        <taxon>Aphanomyces</taxon>
    </lineage>
</organism>
<dbReference type="SUPFAM" id="SSF55486">
    <property type="entry name" value="Metalloproteases ('zincins'), catalytic domain"/>
    <property type="match status" value="1"/>
</dbReference>
<dbReference type="PROSITE" id="PS51885">
    <property type="entry name" value="NEPRILYSIN"/>
    <property type="match status" value="1"/>
</dbReference>
<reference evidence="3 4" key="1">
    <citation type="submission" date="2018-08" db="EMBL/GenBank/DDBJ databases">
        <title>Aphanomyces genome sequencing and annotation.</title>
        <authorList>
            <person name="Minardi D."/>
            <person name="Oidtmann B."/>
            <person name="Van Der Giezen M."/>
            <person name="Studholme D.J."/>
        </authorList>
    </citation>
    <scope>NUCLEOTIDE SEQUENCE [LARGE SCALE GENOMIC DNA]</scope>
    <source>
        <strain evidence="3 4">Sv</strain>
    </source>
</reference>
<dbReference type="AlphaFoldDB" id="A0A3R6WHZ8"/>
<protein>
    <recommendedName>
        <fullName evidence="2">Peptidase M13 N-terminal domain-containing protein</fullName>
    </recommendedName>
</protein>
<dbReference type="Gene3D" id="1.10.1380.10">
    <property type="entry name" value="Neutral endopeptidase , domain2"/>
    <property type="match status" value="1"/>
</dbReference>
<feature type="non-terminal residue" evidence="3">
    <location>
        <position position="155"/>
    </location>
</feature>
<comment type="caution">
    <text evidence="3">The sequence shown here is derived from an EMBL/GenBank/DDBJ whole genome shotgun (WGS) entry which is preliminary data.</text>
</comment>
<dbReference type="InterPro" id="IPR000718">
    <property type="entry name" value="Peptidase_M13"/>
</dbReference>
<dbReference type="PANTHER" id="PTHR11733">
    <property type="entry name" value="ZINC METALLOPROTEASE FAMILY M13 NEPRILYSIN-RELATED"/>
    <property type="match status" value="1"/>
</dbReference>
<dbReference type="GO" id="GO:0016485">
    <property type="term" value="P:protein processing"/>
    <property type="evidence" value="ECO:0007669"/>
    <property type="project" value="TreeGrafter"/>
</dbReference>
<evidence type="ECO:0000313" key="4">
    <source>
        <dbReference type="Proteomes" id="UP000285712"/>
    </source>
</evidence>
<proteinExistence type="predicted"/>
<dbReference type="Gene3D" id="3.40.390.10">
    <property type="entry name" value="Collagenase (Catalytic Domain)"/>
    <property type="match status" value="1"/>
</dbReference>
<feature type="domain" description="Peptidase M13 N-terminal" evidence="2">
    <location>
        <begin position="100"/>
        <end position="148"/>
    </location>
</feature>